<dbReference type="GO" id="GO:0047961">
    <property type="term" value="F:glycine N-acyltransferase activity"/>
    <property type="evidence" value="ECO:0007669"/>
    <property type="project" value="InterPro"/>
</dbReference>
<protein>
    <recommendedName>
        <fullName evidence="1">Glycine N-acyltransferase-like protein</fullName>
        <ecNumber evidence="1">2.3.1.-</ecNumber>
    </recommendedName>
</protein>
<evidence type="ECO:0000256" key="1">
    <source>
        <dbReference type="RuleBase" id="RU368002"/>
    </source>
</evidence>
<dbReference type="EMBL" id="JAODUP010000721">
    <property type="protein sequence ID" value="KAK2144896.1"/>
    <property type="molecule type" value="Genomic_DNA"/>
</dbReference>
<dbReference type="GO" id="GO:0005739">
    <property type="term" value="C:mitochondrion"/>
    <property type="evidence" value="ECO:0007669"/>
    <property type="project" value="InterPro"/>
</dbReference>
<evidence type="ECO:0000313" key="4">
    <source>
        <dbReference type="EMBL" id="KAK2144896.1"/>
    </source>
</evidence>
<keyword evidence="5" id="KW-1185">Reference proteome</keyword>
<evidence type="ECO:0000256" key="2">
    <source>
        <dbReference type="SAM" id="SignalP"/>
    </source>
</evidence>
<keyword evidence="2" id="KW-0732">Signal</keyword>
<comment type="caution">
    <text evidence="4">The sequence shown here is derived from an EMBL/GenBank/DDBJ whole genome shotgun (WGS) entry which is preliminary data.</text>
</comment>
<keyword evidence="1" id="KW-0808">Transferase</keyword>
<dbReference type="Proteomes" id="UP001208570">
    <property type="component" value="Unassembled WGS sequence"/>
</dbReference>
<dbReference type="PROSITE" id="PS51186">
    <property type="entry name" value="GNAT"/>
    <property type="match status" value="1"/>
</dbReference>
<dbReference type="Gene3D" id="3.40.630.30">
    <property type="match status" value="1"/>
</dbReference>
<sequence>MDGPSLRLSWLNLLVFLPSGYHESQLKMTDAAVVVSNWKYSDSGTQKYIEFMIDNLATICIRDDNGVPVGWMLQYPFLSIGMLHVLETHRGHGLGKYMIQNLSKQLVDKGETPYVYIMPENKQSVKIHEQCGYKNTGIKLMWLPTVSGWN</sequence>
<name>A0AAD9MV17_9ANNE</name>
<gene>
    <name evidence="4" type="ORF">LSH36_721g01007</name>
</gene>
<keyword evidence="1" id="KW-0012">Acyltransferase</keyword>
<evidence type="ECO:0000313" key="5">
    <source>
        <dbReference type="Proteomes" id="UP001208570"/>
    </source>
</evidence>
<feature type="domain" description="N-acetyltransferase" evidence="3">
    <location>
        <begin position="21"/>
        <end position="150"/>
    </location>
</feature>
<feature type="chain" id="PRO_5041940003" description="Glycine N-acyltransferase-like protein" evidence="2">
    <location>
        <begin position="23"/>
        <end position="150"/>
    </location>
</feature>
<reference evidence="4" key="1">
    <citation type="journal article" date="2023" name="Mol. Biol. Evol.">
        <title>Third-Generation Sequencing Reveals the Adaptive Role of the Epigenome in Three Deep-Sea Polychaetes.</title>
        <authorList>
            <person name="Perez M."/>
            <person name="Aroh O."/>
            <person name="Sun Y."/>
            <person name="Lan Y."/>
            <person name="Juniper S.K."/>
            <person name="Young C.R."/>
            <person name="Angers B."/>
            <person name="Qian P.Y."/>
        </authorList>
    </citation>
    <scope>NUCLEOTIDE SEQUENCE</scope>
    <source>
        <strain evidence="4">P08H-3</strain>
    </source>
</reference>
<dbReference type="PANTHER" id="PTHR15298">
    <property type="entry name" value="L-COA N-ACYLTRANSFERASE-RELATED"/>
    <property type="match status" value="1"/>
</dbReference>
<dbReference type="PANTHER" id="PTHR15298:SF1">
    <property type="entry name" value="GLYCINE N-ACYLTRANSFERASE-LIKE PROTEIN"/>
    <property type="match status" value="1"/>
</dbReference>
<dbReference type="Pfam" id="PF08445">
    <property type="entry name" value="FR47"/>
    <property type="match status" value="1"/>
</dbReference>
<evidence type="ECO:0000259" key="3">
    <source>
        <dbReference type="PROSITE" id="PS51186"/>
    </source>
</evidence>
<accession>A0AAD9MV17</accession>
<dbReference type="InterPro" id="IPR013653">
    <property type="entry name" value="GCN5-like_dom"/>
</dbReference>
<organism evidence="4 5">
    <name type="scientific">Paralvinella palmiformis</name>
    <dbReference type="NCBI Taxonomy" id="53620"/>
    <lineage>
        <taxon>Eukaryota</taxon>
        <taxon>Metazoa</taxon>
        <taxon>Spiralia</taxon>
        <taxon>Lophotrochozoa</taxon>
        <taxon>Annelida</taxon>
        <taxon>Polychaeta</taxon>
        <taxon>Sedentaria</taxon>
        <taxon>Canalipalpata</taxon>
        <taxon>Terebellida</taxon>
        <taxon>Terebelliformia</taxon>
        <taxon>Alvinellidae</taxon>
        <taxon>Paralvinella</taxon>
    </lineage>
</organism>
<feature type="signal peptide" evidence="2">
    <location>
        <begin position="1"/>
        <end position="22"/>
    </location>
</feature>
<proteinExistence type="inferred from homology"/>
<dbReference type="InterPro" id="IPR000182">
    <property type="entry name" value="GNAT_dom"/>
</dbReference>
<dbReference type="InterPro" id="IPR016181">
    <property type="entry name" value="Acyl_CoA_acyltransferase"/>
</dbReference>
<dbReference type="AlphaFoldDB" id="A0AAD9MV17"/>
<dbReference type="SUPFAM" id="SSF55729">
    <property type="entry name" value="Acyl-CoA N-acyltransferases (Nat)"/>
    <property type="match status" value="1"/>
</dbReference>
<dbReference type="CDD" id="cd04301">
    <property type="entry name" value="NAT_SF"/>
    <property type="match status" value="1"/>
</dbReference>
<dbReference type="InterPro" id="IPR010313">
    <property type="entry name" value="Glycine_N-acyltransferase"/>
</dbReference>
<dbReference type="EC" id="2.3.1.-" evidence="1"/>
<comment type="similarity">
    <text evidence="1">Belongs to the glycine N-acyltransferase family.</text>
</comment>